<feature type="compositionally biased region" description="Basic and acidic residues" evidence="2">
    <location>
        <begin position="452"/>
        <end position="480"/>
    </location>
</feature>
<evidence type="ECO:0000313" key="5">
    <source>
        <dbReference type="EMBL" id="CAB9509123.1"/>
    </source>
</evidence>
<evidence type="ECO:0000256" key="2">
    <source>
        <dbReference type="SAM" id="MobiDB-lite"/>
    </source>
</evidence>
<feature type="region of interest" description="Disordered" evidence="2">
    <location>
        <begin position="417"/>
        <end position="486"/>
    </location>
</feature>
<feature type="region of interest" description="Disordered" evidence="2">
    <location>
        <begin position="31"/>
        <end position="203"/>
    </location>
</feature>
<dbReference type="Proteomes" id="UP001153069">
    <property type="component" value="Unassembled WGS sequence"/>
</dbReference>
<comment type="caution">
    <text evidence="5">The sequence shown here is derived from an EMBL/GenBank/DDBJ whole genome shotgun (WGS) entry which is preliminary data.</text>
</comment>
<feature type="compositionally biased region" description="Basic and acidic residues" evidence="2">
    <location>
        <begin position="431"/>
        <end position="441"/>
    </location>
</feature>
<evidence type="ECO:0000256" key="1">
    <source>
        <dbReference type="SAM" id="Coils"/>
    </source>
</evidence>
<reference evidence="5" key="1">
    <citation type="submission" date="2020-06" db="EMBL/GenBank/DDBJ databases">
        <authorList>
            <consortium name="Plant Systems Biology data submission"/>
        </authorList>
    </citation>
    <scope>NUCLEOTIDE SEQUENCE</scope>
    <source>
        <strain evidence="5">D6</strain>
    </source>
</reference>
<feature type="transmembrane region" description="Helical" evidence="3">
    <location>
        <begin position="388"/>
        <end position="411"/>
    </location>
</feature>
<evidence type="ECO:0000313" key="6">
    <source>
        <dbReference type="Proteomes" id="UP001153069"/>
    </source>
</evidence>
<sequence length="555" mass="61123">MTAISKQYLLGVLLFFGWLIQLEALRPSRGIRGISSSPVPEVQQRKLQVVEERKEDKEKDKNKEEEAEDEKDKEEIEDEEQIDADLDEEAEAEEEPEPEEETTQEESDPEPEPEPVTDDEPNPATDDELEPATDDEPEPATDDEPEPATDDEPEPATDDETTNNNDEEDTQEEEVEEDPITDDEPEETLSPDETATTSPTEISTVVPTFIDVVAENETTTNNTLDELEELEAEVVSFSVELSSFSISIDHDELIQKDPGIQVHLHAEMRRSLPNIVAIEMTFSSSTVPSRNRRRLIPQLLEYTEATAFFEGPPRHEDEDVLQLQAQILSDQDAIAAVIAANLETTTSTFTVSAIEVEAIPAEDAGTANGISGGDSSSNNEDGGLSTTGLALVLVAACVGGLVFTGVCLLAVKNPDPRTQQVGTASQYSMPPKDEVVEKGEVLNRTFDTEDTSPNHKASDSESDQVHEKFAQSMEEHEFEGAWKGTGTAPVRAQASVMRGTLIEKPSFDQSFEDEATDDDDLKRELGEQLSDLQASVKAAREKTQKLLDEAKTQKY</sequence>
<feature type="signal peptide" evidence="4">
    <location>
        <begin position="1"/>
        <end position="24"/>
    </location>
</feature>
<keyword evidence="3" id="KW-1133">Transmembrane helix</keyword>
<feature type="compositionally biased region" description="Acidic residues" evidence="2">
    <location>
        <begin position="65"/>
        <end position="190"/>
    </location>
</feature>
<feature type="coiled-coil region" evidence="1">
    <location>
        <begin position="522"/>
        <end position="549"/>
    </location>
</feature>
<dbReference type="AlphaFoldDB" id="A0A9N8HBS2"/>
<feature type="chain" id="PRO_5040330204" description="Transmembrane protein" evidence="4">
    <location>
        <begin position="25"/>
        <end position="555"/>
    </location>
</feature>
<organism evidence="5 6">
    <name type="scientific">Seminavis robusta</name>
    <dbReference type="NCBI Taxonomy" id="568900"/>
    <lineage>
        <taxon>Eukaryota</taxon>
        <taxon>Sar</taxon>
        <taxon>Stramenopiles</taxon>
        <taxon>Ochrophyta</taxon>
        <taxon>Bacillariophyta</taxon>
        <taxon>Bacillariophyceae</taxon>
        <taxon>Bacillariophycidae</taxon>
        <taxon>Naviculales</taxon>
        <taxon>Naviculaceae</taxon>
        <taxon>Seminavis</taxon>
    </lineage>
</organism>
<gene>
    <name evidence="5" type="ORF">SEMRO_376_G129670.1</name>
</gene>
<accession>A0A9N8HBS2</accession>
<feature type="compositionally biased region" description="Polar residues" evidence="2">
    <location>
        <begin position="191"/>
        <end position="203"/>
    </location>
</feature>
<keyword evidence="6" id="KW-1185">Reference proteome</keyword>
<proteinExistence type="predicted"/>
<feature type="compositionally biased region" description="Polar residues" evidence="2">
    <location>
        <begin position="417"/>
        <end position="428"/>
    </location>
</feature>
<keyword evidence="4" id="KW-0732">Signal</keyword>
<name>A0A9N8HBS2_9STRA</name>
<keyword evidence="3" id="KW-0812">Transmembrane</keyword>
<feature type="compositionally biased region" description="Basic and acidic residues" evidence="2">
    <location>
        <begin position="48"/>
        <end position="64"/>
    </location>
</feature>
<dbReference type="EMBL" id="CAICTM010000375">
    <property type="protein sequence ID" value="CAB9509123.1"/>
    <property type="molecule type" value="Genomic_DNA"/>
</dbReference>
<evidence type="ECO:0008006" key="7">
    <source>
        <dbReference type="Google" id="ProtNLM"/>
    </source>
</evidence>
<protein>
    <recommendedName>
        <fullName evidence="7">Transmembrane protein</fullName>
    </recommendedName>
</protein>
<keyword evidence="3" id="KW-0472">Membrane</keyword>
<keyword evidence="1" id="KW-0175">Coiled coil</keyword>
<evidence type="ECO:0000256" key="3">
    <source>
        <dbReference type="SAM" id="Phobius"/>
    </source>
</evidence>
<evidence type="ECO:0000256" key="4">
    <source>
        <dbReference type="SAM" id="SignalP"/>
    </source>
</evidence>